<evidence type="ECO:0000313" key="2">
    <source>
        <dbReference type="Proteomes" id="UP000257045"/>
    </source>
</evidence>
<comment type="caution">
    <text evidence="1">The sequence shown here is derived from an EMBL/GenBank/DDBJ whole genome shotgun (WGS) entry which is preliminary data.</text>
</comment>
<evidence type="ECO:0008006" key="3">
    <source>
        <dbReference type="Google" id="ProtNLM"/>
    </source>
</evidence>
<evidence type="ECO:0000313" key="1">
    <source>
        <dbReference type="EMBL" id="RDU70589.1"/>
    </source>
</evidence>
<dbReference type="Proteomes" id="UP000257045">
    <property type="component" value="Unassembled WGS sequence"/>
</dbReference>
<organism evidence="1 2">
    <name type="scientific">Helicobacter brantae</name>
    <dbReference type="NCBI Taxonomy" id="375927"/>
    <lineage>
        <taxon>Bacteria</taxon>
        <taxon>Pseudomonadati</taxon>
        <taxon>Campylobacterota</taxon>
        <taxon>Epsilonproteobacteria</taxon>
        <taxon>Campylobacterales</taxon>
        <taxon>Helicobacteraceae</taxon>
        <taxon>Helicobacter</taxon>
    </lineage>
</organism>
<keyword evidence="2" id="KW-1185">Reference proteome</keyword>
<sequence>MAYYDRDIVLLHIFTKKTHKTPKQELQKAIRLYKQLVSNQKEQR</sequence>
<dbReference type="InterPro" id="IPR009241">
    <property type="entry name" value="HigB-like"/>
</dbReference>
<dbReference type="RefSeq" id="WP_115569684.1">
    <property type="nucleotide sequence ID" value="NZ_NXLV01000008.1"/>
</dbReference>
<proteinExistence type="predicted"/>
<reference evidence="1 2" key="1">
    <citation type="submission" date="2018-04" db="EMBL/GenBank/DDBJ databases">
        <title>Novel Campyloabacter and Helicobacter Species and Strains.</title>
        <authorList>
            <person name="Mannion A.J."/>
            <person name="Shen Z."/>
            <person name="Fox J.G."/>
        </authorList>
    </citation>
    <scope>NUCLEOTIDE SEQUENCE [LARGE SCALE GENOMIC DNA]</scope>
    <source>
        <strain evidence="1 2">MIT 04-9366</strain>
    </source>
</reference>
<dbReference type="OrthoDB" id="3233388at2"/>
<name>A0A3D8IZA0_9HELI</name>
<dbReference type="EMBL" id="NXLV01000008">
    <property type="protein sequence ID" value="RDU70589.1"/>
    <property type="molecule type" value="Genomic_DNA"/>
</dbReference>
<dbReference type="AlphaFoldDB" id="A0A3D8IZA0"/>
<dbReference type="Pfam" id="PF05973">
    <property type="entry name" value="Gp49"/>
    <property type="match status" value="1"/>
</dbReference>
<accession>A0A3D8IZA0</accession>
<gene>
    <name evidence="1" type="ORF">CQA58_05305</name>
</gene>
<protein>
    <recommendedName>
        <fullName evidence="3">Addiction module toxin RelE</fullName>
    </recommendedName>
</protein>